<keyword evidence="2" id="KW-1185">Reference proteome</keyword>
<comment type="caution">
    <text evidence="1">The sequence shown here is derived from an EMBL/GenBank/DDBJ whole genome shotgun (WGS) entry which is preliminary data.</text>
</comment>
<sequence>MGLIHVSQTLEYSCRWLPLVAALAFVLVAVCAQAGTGASGASSTTSVKHAVRSTPASVEGREATTGHPRGYYAFQKARRPQDRPPRVRKPPYHRANVHCPERVVYGRFSPRDTLCGDLNKGFIPLNPMSQRPQGEPYPFEIIKKKTLEFLSGTLPLLRKDPNLPKVARFAGRPPPGFPGNLFAVPPGHVFDYYHRRRGRRSLMAFNSTTTTDSPYLSLQEAENETRGQRSYESTMRDLARTVNATFRQLCQHGSGTLCTLYSALSTARVSTAVLQTILQLLTARTPAISDKVQASGTSSSSSSSGSATSGSSSSSSSGGSGGGTQSNLLNMLTYAADIINAISPDAAATTPAPPIVNRHVDTDLSPLTQVLSALTGATGTVASAASPLVTVLDLMTSDSSPIKLLANVYSSTRKKSKPSDSAQQSSLENDVEGLPPTPCPSLEEYVTPTFARNYQGVWKYVVQIPHEGYLTQTVQQTKCMSSRCDFVDGGLCHESPRWVSLLVAEIFYPHAVFPTSSPQRRRAPHPVAPSQPQSPYYPHPHQMLQQPPPPPPVGDFHAFQQYLHRRVGADQQQQQTLSAQKQRSQEQRPQTEQGAKRRSDISPAGPRAAARSRSSAAGSKEKCDGYDHVGCYIVRMYYDWFLVNGSCKCWKPSSKHVFTAGRRR</sequence>
<dbReference type="Proteomes" id="UP000821845">
    <property type="component" value="Chromosome 4"/>
</dbReference>
<proteinExistence type="predicted"/>
<evidence type="ECO:0000313" key="1">
    <source>
        <dbReference type="EMBL" id="KAH6932301.1"/>
    </source>
</evidence>
<accession>A0ACB7SED5</accession>
<dbReference type="EMBL" id="CM023484">
    <property type="protein sequence ID" value="KAH6932301.1"/>
    <property type="molecule type" value="Genomic_DNA"/>
</dbReference>
<gene>
    <name evidence="1" type="ORF">HPB50_004623</name>
</gene>
<reference evidence="1" key="1">
    <citation type="submission" date="2020-05" db="EMBL/GenBank/DDBJ databases">
        <title>Large-scale comparative analyses of tick genomes elucidate their genetic diversity and vector capacities.</title>
        <authorList>
            <person name="Jia N."/>
            <person name="Wang J."/>
            <person name="Shi W."/>
            <person name="Du L."/>
            <person name="Sun Y."/>
            <person name="Zhan W."/>
            <person name="Jiang J."/>
            <person name="Wang Q."/>
            <person name="Zhang B."/>
            <person name="Ji P."/>
            <person name="Sakyi L.B."/>
            <person name="Cui X."/>
            <person name="Yuan T."/>
            <person name="Jiang B."/>
            <person name="Yang W."/>
            <person name="Lam T.T.-Y."/>
            <person name="Chang Q."/>
            <person name="Ding S."/>
            <person name="Wang X."/>
            <person name="Zhu J."/>
            <person name="Ruan X."/>
            <person name="Zhao L."/>
            <person name="Wei J."/>
            <person name="Que T."/>
            <person name="Du C."/>
            <person name="Cheng J."/>
            <person name="Dai P."/>
            <person name="Han X."/>
            <person name="Huang E."/>
            <person name="Gao Y."/>
            <person name="Liu J."/>
            <person name="Shao H."/>
            <person name="Ye R."/>
            <person name="Li L."/>
            <person name="Wei W."/>
            <person name="Wang X."/>
            <person name="Wang C."/>
            <person name="Yang T."/>
            <person name="Huo Q."/>
            <person name="Li W."/>
            <person name="Guo W."/>
            <person name="Chen H."/>
            <person name="Zhou L."/>
            <person name="Ni X."/>
            <person name="Tian J."/>
            <person name="Zhou Y."/>
            <person name="Sheng Y."/>
            <person name="Liu T."/>
            <person name="Pan Y."/>
            <person name="Xia L."/>
            <person name="Li J."/>
            <person name="Zhao F."/>
            <person name="Cao W."/>
        </authorList>
    </citation>
    <scope>NUCLEOTIDE SEQUENCE</scope>
    <source>
        <strain evidence="1">Hyas-2018</strain>
    </source>
</reference>
<name>A0ACB7SED5_HYAAI</name>
<protein>
    <submittedName>
        <fullName evidence="1">Uncharacterized protein</fullName>
    </submittedName>
</protein>
<evidence type="ECO:0000313" key="2">
    <source>
        <dbReference type="Proteomes" id="UP000821845"/>
    </source>
</evidence>
<organism evidence="1 2">
    <name type="scientific">Hyalomma asiaticum</name>
    <name type="common">Tick</name>
    <dbReference type="NCBI Taxonomy" id="266040"/>
    <lineage>
        <taxon>Eukaryota</taxon>
        <taxon>Metazoa</taxon>
        <taxon>Ecdysozoa</taxon>
        <taxon>Arthropoda</taxon>
        <taxon>Chelicerata</taxon>
        <taxon>Arachnida</taxon>
        <taxon>Acari</taxon>
        <taxon>Parasitiformes</taxon>
        <taxon>Ixodida</taxon>
        <taxon>Ixodoidea</taxon>
        <taxon>Ixodidae</taxon>
        <taxon>Hyalomminae</taxon>
        <taxon>Hyalomma</taxon>
    </lineage>
</organism>